<accession>A0ABQ1YEJ2</accession>
<gene>
    <name evidence="2" type="ORF">GCM10007423_03290</name>
</gene>
<dbReference type="EMBL" id="BMIA01000001">
    <property type="protein sequence ID" value="GGH21858.1"/>
    <property type="molecule type" value="Genomic_DNA"/>
</dbReference>
<dbReference type="Gene3D" id="2.60.40.10">
    <property type="entry name" value="Immunoglobulins"/>
    <property type="match status" value="1"/>
</dbReference>
<feature type="domain" description="Secretion system C-terminal sorting" evidence="1">
    <location>
        <begin position="152"/>
        <end position="223"/>
    </location>
</feature>
<reference evidence="3" key="1">
    <citation type="journal article" date="2019" name="Int. J. Syst. Evol. Microbiol.">
        <title>The Global Catalogue of Microorganisms (GCM) 10K type strain sequencing project: providing services to taxonomists for standard genome sequencing and annotation.</title>
        <authorList>
            <consortium name="The Broad Institute Genomics Platform"/>
            <consortium name="The Broad Institute Genome Sequencing Center for Infectious Disease"/>
            <person name="Wu L."/>
            <person name="Ma J."/>
        </authorList>
    </citation>
    <scope>NUCLEOTIDE SEQUENCE [LARGE SCALE GENOMIC DNA]</scope>
    <source>
        <strain evidence="3">CGMCC 1.15288</strain>
    </source>
</reference>
<comment type="caution">
    <text evidence="2">The sequence shown here is derived from an EMBL/GenBank/DDBJ whole genome shotgun (WGS) entry which is preliminary data.</text>
</comment>
<dbReference type="Pfam" id="PF18962">
    <property type="entry name" value="Por_Secre_tail"/>
    <property type="match status" value="1"/>
</dbReference>
<dbReference type="InterPro" id="IPR013783">
    <property type="entry name" value="Ig-like_fold"/>
</dbReference>
<proteinExistence type="predicted"/>
<name>A0ABQ1YEJ2_9BACT</name>
<evidence type="ECO:0000313" key="3">
    <source>
        <dbReference type="Proteomes" id="UP000600214"/>
    </source>
</evidence>
<sequence>MYTGTGVNSATGIFDPSVAGEGVHPVTYTVNNGCGPAASCIFNVKTTTLPVRLLSFVSKKKENKILLSWKTSEETGFDRFEIEKSKNPKNGFIQIGYIAGKGTTHDYSFVDNTMVAPGKPLYYRLKMVDLDGTYAYSKIVREAVDGTKAMSVYPNPASGELSVISQSDLVDIQLINLKGLTVIAQKPEQSKINFLDVRRLPVGTYIVRMKDIYGQIYQSKVAIQR</sequence>
<evidence type="ECO:0000313" key="2">
    <source>
        <dbReference type="EMBL" id="GGH21858.1"/>
    </source>
</evidence>
<evidence type="ECO:0000259" key="1">
    <source>
        <dbReference type="Pfam" id="PF18962"/>
    </source>
</evidence>
<keyword evidence="3" id="KW-1185">Reference proteome</keyword>
<dbReference type="Proteomes" id="UP000600214">
    <property type="component" value="Unassembled WGS sequence"/>
</dbReference>
<dbReference type="NCBIfam" id="TIGR04183">
    <property type="entry name" value="Por_Secre_tail"/>
    <property type="match status" value="1"/>
</dbReference>
<protein>
    <recommendedName>
        <fullName evidence="1">Secretion system C-terminal sorting domain-containing protein</fullName>
    </recommendedName>
</protein>
<organism evidence="2 3">
    <name type="scientific">Dyadobacter endophyticus</name>
    <dbReference type="NCBI Taxonomy" id="1749036"/>
    <lineage>
        <taxon>Bacteria</taxon>
        <taxon>Pseudomonadati</taxon>
        <taxon>Bacteroidota</taxon>
        <taxon>Cytophagia</taxon>
        <taxon>Cytophagales</taxon>
        <taxon>Spirosomataceae</taxon>
        <taxon>Dyadobacter</taxon>
    </lineage>
</organism>
<dbReference type="InterPro" id="IPR026444">
    <property type="entry name" value="Secre_tail"/>
</dbReference>